<dbReference type="SUPFAM" id="SSF81593">
    <property type="entry name" value="Nucleotidyltransferase substrate binding subunit/domain"/>
    <property type="match status" value="1"/>
</dbReference>
<accession>A0A3B0TXA7</accession>
<evidence type="ECO:0008006" key="2">
    <source>
        <dbReference type="Google" id="ProtNLM"/>
    </source>
</evidence>
<evidence type="ECO:0000313" key="1">
    <source>
        <dbReference type="EMBL" id="VAW18067.1"/>
    </source>
</evidence>
<dbReference type="InterPro" id="IPR010235">
    <property type="entry name" value="HepT"/>
</dbReference>
<organism evidence="1">
    <name type="scientific">hydrothermal vent metagenome</name>
    <dbReference type="NCBI Taxonomy" id="652676"/>
    <lineage>
        <taxon>unclassified sequences</taxon>
        <taxon>metagenomes</taxon>
        <taxon>ecological metagenomes</taxon>
    </lineage>
</organism>
<reference evidence="1" key="1">
    <citation type="submission" date="2018-06" db="EMBL/GenBank/DDBJ databases">
        <authorList>
            <person name="Zhirakovskaya E."/>
        </authorList>
    </citation>
    <scope>NUCLEOTIDE SEQUENCE</scope>
</reference>
<proteinExistence type="predicted"/>
<dbReference type="NCBIfam" id="TIGR01987">
    <property type="entry name" value="HI0074"/>
    <property type="match status" value="1"/>
</dbReference>
<dbReference type="EMBL" id="UOEN01000402">
    <property type="protein sequence ID" value="VAW18067.1"/>
    <property type="molecule type" value="Genomic_DNA"/>
</dbReference>
<sequence length="109" mass="12720">MFKGFDDEIKVELATKRFEYTFESCWKVLQAALRAEGVNVATPLKCFKEAFKAGNIDEKYEELFVTMIEKRNQIVHVYDFDQAQLIYEFINSSEVINAFENIYSNLANV</sequence>
<dbReference type="Gene3D" id="1.20.120.330">
    <property type="entry name" value="Nucleotidyltransferases domain 2"/>
    <property type="match status" value="1"/>
</dbReference>
<name>A0A3B0TXA7_9ZZZZ</name>
<protein>
    <recommendedName>
        <fullName evidence="2">Nucleotidyltransferase</fullName>
    </recommendedName>
</protein>
<gene>
    <name evidence="1" type="ORF">MNBD_BACTEROID05-1310</name>
</gene>
<dbReference type="AlphaFoldDB" id="A0A3B0TXA7"/>
<dbReference type="Pfam" id="PF08780">
    <property type="entry name" value="NTase_sub_bind"/>
    <property type="match status" value="1"/>
</dbReference>